<protein>
    <submittedName>
        <fullName evidence="6">Pum protein</fullName>
    </submittedName>
</protein>
<feature type="repeat" description="Pumilio" evidence="3">
    <location>
        <begin position="867"/>
        <end position="903"/>
    </location>
</feature>
<evidence type="ECO:0000256" key="3">
    <source>
        <dbReference type="PROSITE-ProRule" id="PRU00317"/>
    </source>
</evidence>
<evidence type="ECO:0000313" key="7">
    <source>
        <dbReference type="Proteomes" id="UP000601435"/>
    </source>
</evidence>
<dbReference type="Pfam" id="PF01416">
    <property type="entry name" value="PseudoU_synth_1"/>
    <property type="match status" value="1"/>
</dbReference>
<evidence type="ECO:0000256" key="2">
    <source>
        <dbReference type="ARBA" id="ARBA00023235"/>
    </source>
</evidence>
<dbReference type="GO" id="GO:0003729">
    <property type="term" value="F:mRNA binding"/>
    <property type="evidence" value="ECO:0007669"/>
    <property type="project" value="TreeGrafter"/>
</dbReference>
<dbReference type="InterPro" id="IPR020097">
    <property type="entry name" value="PsdUridine_synth_TruA_a/b_dom"/>
</dbReference>
<feature type="repeat" description="Pumilio" evidence="3">
    <location>
        <begin position="1384"/>
        <end position="1422"/>
    </location>
</feature>
<dbReference type="PROSITE" id="PS50302">
    <property type="entry name" value="PUM"/>
    <property type="match status" value="7"/>
</dbReference>
<reference evidence="6" key="1">
    <citation type="submission" date="2021-02" db="EMBL/GenBank/DDBJ databases">
        <authorList>
            <person name="Dougan E. K."/>
            <person name="Rhodes N."/>
            <person name="Thang M."/>
            <person name="Chan C."/>
        </authorList>
    </citation>
    <scope>NUCLEOTIDE SEQUENCE</scope>
</reference>
<dbReference type="GO" id="GO:0010608">
    <property type="term" value="P:post-transcriptional regulation of gene expression"/>
    <property type="evidence" value="ECO:0007669"/>
    <property type="project" value="TreeGrafter"/>
</dbReference>
<dbReference type="GO" id="GO:0001522">
    <property type="term" value="P:pseudouridine synthesis"/>
    <property type="evidence" value="ECO:0007669"/>
    <property type="project" value="InterPro"/>
</dbReference>
<feature type="repeat" description="Pumilio" evidence="3">
    <location>
        <begin position="1347"/>
        <end position="1383"/>
    </location>
</feature>
<feature type="domain" description="PUM-HD" evidence="5">
    <location>
        <begin position="695"/>
        <end position="1052"/>
    </location>
</feature>
<feature type="repeat" description="Pumilio" evidence="3">
    <location>
        <begin position="795"/>
        <end position="830"/>
    </location>
</feature>
<dbReference type="EMBL" id="CAJNJA010024775">
    <property type="protein sequence ID" value="CAE7532033.1"/>
    <property type="molecule type" value="Genomic_DNA"/>
</dbReference>
<dbReference type="InterPro" id="IPR020094">
    <property type="entry name" value="TruA/RsuA/RluB/E/F_N"/>
</dbReference>
<dbReference type="Gene3D" id="3.30.70.660">
    <property type="entry name" value="Pseudouridine synthase I, catalytic domain, C-terminal subdomain"/>
    <property type="match status" value="1"/>
</dbReference>
<feature type="region of interest" description="Disordered" evidence="4">
    <location>
        <begin position="1158"/>
        <end position="1195"/>
    </location>
</feature>
<keyword evidence="7" id="KW-1185">Reference proteome</keyword>
<keyword evidence="1" id="KW-0677">Repeat</keyword>
<dbReference type="Gene3D" id="1.25.10.10">
    <property type="entry name" value="Leucine-rich Repeat Variant"/>
    <property type="match status" value="2"/>
</dbReference>
<evidence type="ECO:0000259" key="5">
    <source>
        <dbReference type="PROSITE" id="PS50303"/>
    </source>
</evidence>
<name>A0A812TPQ0_9DINO</name>
<dbReference type="Pfam" id="PF00806">
    <property type="entry name" value="PUF"/>
    <property type="match status" value="11"/>
</dbReference>
<feature type="repeat" description="Pumilio" evidence="3">
    <location>
        <begin position="831"/>
        <end position="866"/>
    </location>
</feature>
<dbReference type="PANTHER" id="PTHR12537">
    <property type="entry name" value="RNA BINDING PROTEIN PUMILIO-RELATED"/>
    <property type="match status" value="1"/>
</dbReference>
<dbReference type="GO" id="GO:0005737">
    <property type="term" value="C:cytoplasm"/>
    <property type="evidence" value="ECO:0007669"/>
    <property type="project" value="TreeGrafter"/>
</dbReference>
<dbReference type="SMART" id="SM00025">
    <property type="entry name" value="Pumilio"/>
    <property type="match status" value="12"/>
</dbReference>
<organism evidence="6 7">
    <name type="scientific">Symbiodinium necroappetens</name>
    <dbReference type="NCBI Taxonomy" id="1628268"/>
    <lineage>
        <taxon>Eukaryota</taxon>
        <taxon>Sar</taxon>
        <taxon>Alveolata</taxon>
        <taxon>Dinophyceae</taxon>
        <taxon>Suessiales</taxon>
        <taxon>Symbiodiniaceae</taxon>
        <taxon>Symbiodinium</taxon>
    </lineage>
</organism>
<feature type="repeat" description="Pumilio" evidence="3">
    <location>
        <begin position="1275"/>
        <end position="1311"/>
    </location>
</feature>
<dbReference type="InterPro" id="IPR011989">
    <property type="entry name" value="ARM-like"/>
</dbReference>
<keyword evidence="2" id="KW-0413">Isomerase</keyword>
<dbReference type="PANTHER" id="PTHR12537:SF12">
    <property type="entry name" value="MATERNAL PROTEIN PUMILIO"/>
    <property type="match status" value="1"/>
</dbReference>
<dbReference type="SUPFAM" id="SSF48371">
    <property type="entry name" value="ARM repeat"/>
    <property type="match status" value="2"/>
</dbReference>
<feature type="domain" description="PUM-HD" evidence="5">
    <location>
        <begin position="1180"/>
        <end position="1476"/>
    </location>
</feature>
<accession>A0A812TPQ0</accession>
<dbReference type="Gene3D" id="3.30.70.580">
    <property type="entry name" value="Pseudouridine synthase I, catalytic domain, N-terminal subdomain"/>
    <property type="match status" value="1"/>
</dbReference>
<gene>
    <name evidence="6" type="primary">pum</name>
    <name evidence="6" type="ORF">SNEC2469_LOCUS15291</name>
</gene>
<evidence type="ECO:0000313" key="6">
    <source>
        <dbReference type="EMBL" id="CAE7532033.1"/>
    </source>
</evidence>
<dbReference type="SUPFAM" id="SSF55120">
    <property type="entry name" value="Pseudouridine synthase"/>
    <property type="match status" value="1"/>
</dbReference>
<dbReference type="Proteomes" id="UP000601435">
    <property type="component" value="Unassembled WGS sequence"/>
</dbReference>
<evidence type="ECO:0000256" key="1">
    <source>
        <dbReference type="ARBA" id="ARBA00022737"/>
    </source>
</evidence>
<feature type="repeat" description="Pumilio" evidence="3">
    <location>
        <begin position="989"/>
        <end position="1026"/>
    </location>
</feature>
<dbReference type="InterPro" id="IPR033133">
    <property type="entry name" value="PUM-HD"/>
</dbReference>
<dbReference type="InterPro" id="IPR016024">
    <property type="entry name" value="ARM-type_fold"/>
</dbReference>
<sequence length="1476" mass="161629">MCLEWPALLQALWQQAAGPGWLYSTSGGRWFVTDREEGVASNTGLLASNALHQGRLPQETEKWQEFVDGAWQLAPSVLVVADVECLHIRGISMTAETEGDLEEFMLHFVTLLHERVSTKAAVHTVGSMFMPSEPCRLPWLHVRTVHQRPRTDSAFSGATTNRMSRLSALMLLQRRGKGRLRAVRAGNPQRREARSSTVAHQKVALVIGFIGSRYHGLQIHYDEEVTQAVTIEWLLRGALLSSGALEESKATSLERNAEWRHSSRTDAGVHACRLVITARLAVGRPDEKGHSRADVRARDDLLPDDVVVFAARLVPATFDARYSCSWREYDYILPASVLTHQVARPCRAGFQRLQIFGAMMAGPPIRAQAAASLCWSTLLPQLHPSARQPEPSTTLVGTFMSENLQVVQRRSKCKGACLAAHLRAGEPTLHSVDTFRRTESKLEACDAQVLHLPGPAEDFIHILLQGNRFLYNQIRYIVGAVAAVSAGYLPEPSLRAALCSSARFRFPVAPSCGLLLRSSGFTGTRQNPCDVAMDQEQVFSRMLPMTTRLLLDGSASADAQAFEKRVFAEAAASWQKDTEESFRLSLMRARCPDEALQEFCPVALAALCVLGGFCIAGGESQFLAHAGAVGGLGDPAWKRYFVENAVVEPLASAMPTSVFLPPGLLATRAVLADKTQEAASVPMASPGFVSVDRPLALTLLERGLFVAQADPAPCPKPRISDVACVAKLARSPNGTEVVSKFLSSNPTAAPMLVSALLPEVACLASHPYGAGVVSELFCHCQDLKLSSAVNALSSCLKGSLVRLTKDRFGCRVVQAALREAMPEFQQCFVSELQGQVLSLCQHLHANFVLQKCIELLEPHLAVFMITELKDHAVSVAVHVYGCRVLQRLIEHCSREPQLIELVDSMLGNAENVEKLLKDLFGSNVLRALLVHGTVHHVKAILDVLGTNVLKFAKHKHASLVFERCLEVSSSCEELRLPRKQLMAQLIQSNLSGKAPLSQVLLDRFGNYLAQRVIQCCCSDEEEMIVKLLASSWPKLQRSPVGRHIIVAATRRPCSRLAAFVSASPETPAASGEEAQDLFTAKFGSGIQQNYQSLATPRHVDLARARLESWPLLSPSARKERAKPSMQQPVKELPVAPTLLTFLPPPGFEHFVQKTLPANDRPGVQHHCSRNGAEQPDGSGQTSPSDTGLRSSAARPEAAGTDIADYIVKIIRTEVGSEGMVQCLASASALGLAVAVAAVLPELPDLACDVHASKVLIALLEHCRDVSQYRVRLVQRLRGHLLKLTKDKTGCVVMQRMLDVAAVELQSCLPLELRGKVLACSQHLHGNFVLQRCVEVFPPESLSFLILELKGHAASVATHIYACRILQRLVERCPSHPEMPELLQSILQPMDQLERLCKDPYGNNVVRSLLLRGSGTAARFVINAISTDILKFSRNRHSSLVVERCIMVSSDERQEEFRCAKGLEGNHPFVWIPVVLK</sequence>
<proteinExistence type="predicted"/>
<evidence type="ECO:0000256" key="4">
    <source>
        <dbReference type="SAM" id="MobiDB-lite"/>
    </source>
</evidence>
<dbReference type="GO" id="GO:0009982">
    <property type="term" value="F:pseudouridine synthase activity"/>
    <property type="evidence" value="ECO:0007669"/>
    <property type="project" value="InterPro"/>
</dbReference>
<comment type="caution">
    <text evidence="6">The sequence shown here is derived from an EMBL/GenBank/DDBJ whole genome shotgun (WGS) entry which is preliminary data.</text>
</comment>
<dbReference type="InterPro" id="IPR020103">
    <property type="entry name" value="PsdUridine_synth_cat_dom_sf"/>
</dbReference>
<dbReference type="InterPro" id="IPR020095">
    <property type="entry name" value="PsdUridine_synth_TruA_C"/>
</dbReference>
<dbReference type="OrthoDB" id="427405at2759"/>
<dbReference type="InterPro" id="IPR001313">
    <property type="entry name" value="Pumilio_RNA-bd_rpt"/>
</dbReference>
<feature type="compositionally biased region" description="Polar residues" evidence="4">
    <location>
        <begin position="1177"/>
        <end position="1189"/>
    </location>
</feature>
<dbReference type="PROSITE" id="PS50303">
    <property type="entry name" value="PUM_HD"/>
    <property type="match status" value="2"/>
</dbReference>